<protein>
    <recommendedName>
        <fullName evidence="9">DNA 3'-5' helicase</fullName>
        <ecNumber evidence="9">5.6.2.4</ecNumber>
    </recommendedName>
</protein>
<dbReference type="InterPro" id="IPR000212">
    <property type="entry name" value="DNA_helicase_UvrD/REP"/>
</dbReference>
<keyword evidence="3 11" id="KW-0378">Hydrolase</keyword>
<accession>A0A955L542</accession>
<comment type="catalytic activity">
    <reaction evidence="8">
        <text>Couples ATP hydrolysis with the unwinding of duplex DNA by translocating in the 3'-5' direction.</text>
        <dbReference type="EC" id="5.6.2.4"/>
    </reaction>
</comment>
<dbReference type="GO" id="GO:0005524">
    <property type="term" value="F:ATP binding"/>
    <property type="evidence" value="ECO:0007669"/>
    <property type="project" value="UniProtKB-UniRule"/>
</dbReference>
<dbReference type="Gene3D" id="3.40.50.300">
    <property type="entry name" value="P-loop containing nucleotide triphosphate hydrolases"/>
    <property type="match status" value="2"/>
</dbReference>
<dbReference type="CDD" id="cd18807">
    <property type="entry name" value="SF1_C_UvrD"/>
    <property type="match status" value="1"/>
</dbReference>
<dbReference type="GO" id="GO:0005829">
    <property type="term" value="C:cytosol"/>
    <property type="evidence" value="ECO:0007669"/>
    <property type="project" value="TreeGrafter"/>
</dbReference>
<dbReference type="SUPFAM" id="SSF52540">
    <property type="entry name" value="P-loop containing nucleoside triphosphate hydrolases"/>
    <property type="match status" value="1"/>
</dbReference>
<feature type="binding site" evidence="11">
    <location>
        <begin position="23"/>
        <end position="30"/>
    </location>
    <ligand>
        <name>ATP</name>
        <dbReference type="ChEBI" id="CHEBI:30616"/>
    </ligand>
</feature>
<evidence type="ECO:0000256" key="9">
    <source>
        <dbReference type="ARBA" id="ARBA00034808"/>
    </source>
</evidence>
<proteinExistence type="inferred from homology"/>
<dbReference type="Pfam" id="PF13361">
    <property type="entry name" value="UvrD_C"/>
    <property type="match status" value="1"/>
</dbReference>
<dbReference type="CDD" id="cd17932">
    <property type="entry name" value="DEXQc_UvrD"/>
    <property type="match status" value="1"/>
</dbReference>
<evidence type="ECO:0000256" key="10">
    <source>
        <dbReference type="ARBA" id="ARBA00048988"/>
    </source>
</evidence>
<reference evidence="14" key="2">
    <citation type="journal article" date="2021" name="Microbiome">
        <title>Successional dynamics and alternative stable states in a saline activated sludge microbial community over 9 years.</title>
        <authorList>
            <person name="Wang Y."/>
            <person name="Ye J."/>
            <person name="Ju F."/>
            <person name="Liu L."/>
            <person name="Boyd J.A."/>
            <person name="Deng Y."/>
            <person name="Parks D.H."/>
            <person name="Jiang X."/>
            <person name="Yin X."/>
            <person name="Woodcroft B.J."/>
            <person name="Tyson G.W."/>
            <person name="Hugenholtz P."/>
            <person name="Polz M.F."/>
            <person name="Zhang T."/>
        </authorList>
    </citation>
    <scope>NUCLEOTIDE SEQUENCE</scope>
    <source>
        <strain evidence="14">HKST-UBA14</strain>
    </source>
</reference>
<name>A0A955L542_9BACT</name>
<organism evidence="14 15">
    <name type="scientific">Candidatus Dojkabacteria bacterium</name>
    <dbReference type="NCBI Taxonomy" id="2099670"/>
    <lineage>
        <taxon>Bacteria</taxon>
        <taxon>Candidatus Dojkabacteria</taxon>
    </lineage>
</organism>
<comment type="caution">
    <text evidence="14">The sequence shown here is derived from an EMBL/GenBank/DDBJ whole genome shotgun (WGS) entry which is preliminary data.</text>
</comment>
<dbReference type="Proteomes" id="UP000783287">
    <property type="component" value="Unassembled WGS sequence"/>
</dbReference>
<dbReference type="EC" id="5.6.2.4" evidence="9"/>
<feature type="domain" description="UvrD-like helicase ATP-binding" evidence="12">
    <location>
        <begin position="2"/>
        <end position="281"/>
    </location>
</feature>
<feature type="domain" description="UvrD-like helicase C-terminal" evidence="13">
    <location>
        <begin position="282"/>
        <end position="554"/>
    </location>
</feature>
<dbReference type="GO" id="GO:0003677">
    <property type="term" value="F:DNA binding"/>
    <property type="evidence" value="ECO:0007669"/>
    <property type="project" value="UniProtKB-KW"/>
</dbReference>
<evidence type="ECO:0000313" key="14">
    <source>
        <dbReference type="EMBL" id="MCA9382861.1"/>
    </source>
</evidence>
<evidence type="ECO:0000256" key="7">
    <source>
        <dbReference type="ARBA" id="ARBA00023235"/>
    </source>
</evidence>
<gene>
    <name evidence="14" type="ORF">KC909_00710</name>
</gene>
<evidence type="ECO:0000256" key="6">
    <source>
        <dbReference type="ARBA" id="ARBA00023125"/>
    </source>
</evidence>
<evidence type="ECO:0000256" key="3">
    <source>
        <dbReference type="ARBA" id="ARBA00022801"/>
    </source>
</evidence>
<comment type="catalytic activity">
    <reaction evidence="10">
        <text>ATP + H2O = ADP + phosphate + H(+)</text>
        <dbReference type="Rhea" id="RHEA:13065"/>
        <dbReference type="ChEBI" id="CHEBI:15377"/>
        <dbReference type="ChEBI" id="CHEBI:15378"/>
        <dbReference type="ChEBI" id="CHEBI:30616"/>
        <dbReference type="ChEBI" id="CHEBI:43474"/>
        <dbReference type="ChEBI" id="CHEBI:456216"/>
        <dbReference type="EC" id="5.6.2.4"/>
    </reaction>
</comment>
<keyword evidence="4 11" id="KW-0347">Helicase</keyword>
<dbReference type="GO" id="GO:0009314">
    <property type="term" value="P:response to radiation"/>
    <property type="evidence" value="ECO:0007669"/>
    <property type="project" value="UniProtKB-ARBA"/>
</dbReference>
<keyword evidence="7" id="KW-0413">Isomerase</keyword>
<keyword evidence="6" id="KW-0238">DNA-binding</keyword>
<dbReference type="PROSITE" id="PS51217">
    <property type="entry name" value="UVRD_HELICASE_CTER"/>
    <property type="match status" value="1"/>
</dbReference>
<reference evidence="14" key="1">
    <citation type="submission" date="2020-04" db="EMBL/GenBank/DDBJ databases">
        <authorList>
            <person name="Zhang T."/>
        </authorList>
    </citation>
    <scope>NUCLEOTIDE SEQUENCE</scope>
    <source>
        <strain evidence="14">HKST-UBA14</strain>
    </source>
</reference>
<dbReference type="InterPro" id="IPR013986">
    <property type="entry name" value="DExx_box_DNA_helicase_dom_sf"/>
</dbReference>
<keyword evidence="2 11" id="KW-0547">Nucleotide-binding</keyword>
<dbReference type="GO" id="GO:0043138">
    <property type="term" value="F:3'-5' DNA helicase activity"/>
    <property type="evidence" value="ECO:0007669"/>
    <property type="project" value="UniProtKB-EC"/>
</dbReference>
<dbReference type="InterPro" id="IPR014017">
    <property type="entry name" value="DNA_helicase_UvrD-like_C"/>
</dbReference>
<evidence type="ECO:0000313" key="15">
    <source>
        <dbReference type="Proteomes" id="UP000783287"/>
    </source>
</evidence>
<evidence type="ECO:0000256" key="11">
    <source>
        <dbReference type="PROSITE-ProRule" id="PRU00560"/>
    </source>
</evidence>
<evidence type="ECO:0000256" key="8">
    <source>
        <dbReference type="ARBA" id="ARBA00034617"/>
    </source>
</evidence>
<comment type="similarity">
    <text evidence="1">Belongs to the helicase family. UvrD subfamily.</text>
</comment>
<evidence type="ECO:0000256" key="1">
    <source>
        <dbReference type="ARBA" id="ARBA00009922"/>
    </source>
</evidence>
<dbReference type="EMBL" id="JAGQLK010000008">
    <property type="protein sequence ID" value="MCA9382861.1"/>
    <property type="molecule type" value="Genomic_DNA"/>
</dbReference>
<dbReference type="PANTHER" id="PTHR11070:SF2">
    <property type="entry name" value="ATP-DEPENDENT DNA HELICASE SRS2"/>
    <property type="match status" value="1"/>
</dbReference>
<dbReference type="Pfam" id="PF00580">
    <property type="entry name" value="UvrD-helicase"/>
    <property type="match status" value="1"/>
</dbReference>
<dbReference type="PANTHER" id="PTHR11070">
    <property type="entry name" value="UVRD / RECB / PCRA DNA HELICASE FAMILY MEMBER"/>
    <property type="match status" value="1"/>
</dbReference>
<dbReference type="Gene3D" id="1.10.486.10">
    <property type="entry name" value="PCRA, domain 4"/>
    <property type="match status" value="1"/>
</dbReference>
<dbReference type="AlphaFoldDB" id="A0A955L542"/>
<dbReference type="GO" id="GO:0016787">
    <property type="term" value="F:hydrolase activity"/>
    <property type="evidence" value="ECO:0007669"/>
    <property type="project" value="UniProtKB-UniRule"/>
</dbReference>
<evidence type="ECO:0000256" key="2">
    <source>
        <dbReference type="ARBA" id="ARBA00022741"/>
    </source>
</evidence>
<evidence type="ECO:0000259" key="13">
    <source>
        <dbReference type="PROSITE" id="PS51217"/>
    </source>
</evidence>
<dbReference type="Gene3D" id="1.10.10.160">
    <property type="match status" value="1"/>
</dbReference>
<evidence type="ECO:0000256" key="4">
    <source>
        <dbReference type="ARBA" id="ARBA00022806"/>
    </source>
</evidence>
<dbReference type="GO" id="GO:0033202">
    <property type="term" value="C:DNA helicase complex"/>
    <property type="evidence" value="ECO:0007669"/>
    <property type="project" value="TreeGrafter"/>
</dbReference>
<dbReference type="GO" id="GO:0000725">
    <property type="term" value="P:recombinational repair"/>
    <property type="evidence" value="ECO:0007669"/>
    <property type="project" value="TreeGrafter"/>
</dbReference>
<evidence type="ECO:0000256" key="5">
    <source>
        <dbReference type="ARBA" id="ARBA00022840"/>
    </source>
</evidence>
<keyword evidence="5 11" id="KW-0067">ATP-binding</keyword>
<dbReference type="PROSITE" id="PS51198">
    <property type="entry name" value="UVRD_HELICASE_ATP_BIND"/>
    <property type="match status" value="1"/>
</dbReference>
<dbReference type="InterPro" id="IPR027417">
    <property type="entry name" value="P-loop_NTPase"/>
</dbReference>
<evidence type="ECO:0000259" key="12">
    <source>
        <dbReference type="PROSITE" id="PS51198"/>
    </source>
</evidence>
<dbReference type="InterPro" id="IPR014016">
    <property type="entry name" value="UvrD-like_ATP-bd"/>
</dbReference>
<dbReference type="FunFam" id="1.10.10.160:FF:000001">
    <property type="entry name" value="ATP-dependent DNA helicase"/>
    <property type="match status" value="1"/>
</dbReference>
<sequence length="712" mass="81272">MLKLNPEQLRAVETVEGPVLVLAGAGSGKTRVLTQRVAYLIQKGFSEPENILAVTFTNKAAAEMKERISKQLGTNYSLPWVGTFHSICLRILKSNAHHLGYSQQFTIYDSNDQLQSVKDCMKKLQMDTKKVNPRAVLSYISAAKTEMMDPKAYAKYTSGYFQDAVALVYPEYQKLLRNNNAMDFDDLIMNTVLLFQNIPAVLSRYQELFKFILIDEYQDTNHSQYLFAKLLADKHHNICVVGDDAQSIYSFRGATIQNILSFEKDYPEAKVIKLEQNYRSTKNILNASNRIIKLNTNQKPKDLWTENPQGEQIIVYKALDEKDEASWIANEIGSLIDQGVEPIEISVLYRTNAQSRNIEEFLIRAGIDYKIVGNVKFYDRKEVKDILAYLKLIQNPSDNLSVKRIINIPRRGIGPKTISDLEKAAAMNGENIIEYLTNRNDAELSEWNKGVRNFAELAKLLIRIKTELQPDIIIDTIMSDAGYYEYLNDGSPESETRLENISELKSLAQQFKDLPPETGLEEFLDQVSLIEEQYKAEDKLNQKVTLMSIHAAKGLEFDHVFLAGVEEGIFPHSRTYTDPTEMEEERRLAYVAITRAKQKLYLTHADSRTYFGTRNSNMMSRFISDIPEELIDFRSFNNEFGSDWKETSTSNSWGNWDTSQEQEIVSLEKGDEVKHSVFGKGKVLSVDESIVVIKFPIGVKELSVEFAKLEKI</sequence>